<sequence length="529" mass="57916">MAMLDMPTVTTGLAPESPPVPRFCKSKVKRNNTVESGSQESATTASPESCAGTFFMYSSSDDERSEPDVHTGLPKGLLRAPPGLSNVSNLAQAPMTVNMAASGQPGMWSANQQISPELPDTPPGLSSEILRRVQELEAVKAQLKAAEYMAMASAQPFPNLEVGGGSHNPAQLSTGGMIASNPFLLEELRLTGGLQQFQCSPFLSTSVGGARYQAPAMMAPSHSMPAAGLEHPAPAPCNPQVLETMPRDSPVAPASLRREAFETPAEFAVQKAINQELLAASAGEDEQCVFQVLEVAAKYLKQMNGVNLSTAIHRIARACQRFKHMADQVKKAPAFMSMVEAAERMVLQELEHRDLRMPVKCCTIIAWSCASLRVFRNSLFKALARLATVNLELCQSYEMTNIMWAFGELCKSRRQLGKDIKEDLEQLLEATCRVFASRPFGAWKLQVLMSALVSLTILPWQPSSQRLFTDIAMEVAQRHVELANEKTKPLTMAFNELRNKKSQVFREIVPALQQHFPDFVACYAGANRM</sequence>
<dbReference type="OrthoDB" id="385235at2759"/>
<gene>
    <name evidence="2" type="ORF">SPIL2461_LOCUS17405</name>
</gene>
<evidence type="ECO:0000313" key="2">
    <source>
        <dbReference type="EMBL" id="CAE7651494.1"/>
    </source>
</evidence>
<evidence type="ECO:0000256" key="1">
    <source>
        <dbReference type="SAM" id="MobiDB-lite"/>
    </source>
</evidence>
<proteinExistence type="predicted"/>
<feature type="compositionally biased region" description="Polar residues" evidence="1">
    <location>
        <begin position="31"/>
        <end position="47"/>
    </location>
</feature>
<protein>
    <submittedName>
        <fullName evidence="2">Uncharacterized protein</fullName>
    </submittedName>
</protein>
<reference evidence="2" key="1">
    <citation type="submission" date="2021-02" db="EMBL/GenBank/DDBJ databases">
        <authorList>
            <person name="Dougan E. K."/>
            <person name="Rhodes N."/>
            <person name="Thang M."/>
            <person name="Chan C."/>
        </authorList>
    </citation>
    <scope>NUCLEOTIDE SEQUENCE</scope>
</reference>
<dbReference type="Proteomes" id="UP000649617">
    <property type="component" value="Unassembled WGS sequence"/>
</dbReference>
<name>A0A812W067_SYMPI</name>
<evidence type="ECO:0000313" key="3">
    <source>
        <dbReference type="Proteomes" id="UP000649617"/>
    </source>
</evidence>
<keyword evidence="3" id="KW-1185">Reference proteome</keyword>
<dbReference type="AlphaFoldDB" id="A0A812W067"/>
<comment type="caution">
    <text evidence="2">The sequence shown here is derived from an EMBL/GenBank/DDBJ whole genome shotgun (WGS) entry which is preliminary data.</text>
</comment>
<dbReference type="EMBL" id="CAJNIZ010043152">
    <property type="protein sequence ID" value="CAE7651494.1"/>
    <property type="molecule type" value="Genomic_DNA"/>
</dbReference>
<accession>A0A812W067</accession>
<feature type="region of interest" description="Disordered" evidence="1">
    <location>
        <begin position="1"/>
        <end position="48"/>
    </location>
</feature>
<organism evidence="2 3">
    <name type="scientific">Symbiodinium pilosum</name>
    <name type="common">Dinoflagellate</name>
    <dbReference type="NCBI Taxonomy" id="2952"/>
    <lineage>
        <taxon>Eukaryota</taxon>
        <taxon>Sar</taxon>
        <taxon>Alveolata</taxon>
        <taxon>Dinophyceae</taxon>
        <taxon>Suessiales</taxon>
        <taxon>Symbiodiniaceae</taxon>
        <taxon>Symbiodinium</taxon>
    </lineage>
</organism>